<evidence type="ECO:0000256" key="1">
    <source>
        <dbReference type="SAM" id="MobiDB-lite"/>
    </source>
</evidence>
<organism evidence="2 3">
    <name type="scientific">Hydnomerulius pinastri MD-312</name>
    <dbReference type="NCBI Taxonomy" id="994086"/>
    <lineage>
        <taxon>Eukaryota</taxon>
        <taxon>Fungi</taxon>
        <taxon>Dikarya</taxon>
        <taxon>Basidiomycota</taxon>
        <taxon>Agaricomycotina</taxon>
        <taxon>Agaricomycetes</taxon>
        <taxon>Agaricomycetidae</taxon>
        <taxon>Boletales</taxon>
        <taxon>Boletales incertae sedis</taxon>
        <taxon>Leucogyrophana</taxon>
    </lineage>
</organism>
<evidence type="ECO:0000313" key="3">
    <source>
        <dbReference type="Proteomes" id="UP000053820"/>
    </source>
</evidence>
<reference evidence="2 3" key="1">
    <citation type="submission" date="2014-04" db="EMBL/GenBank/DDBJ databases">
        <title>Evolutionary Origins and Diversification of the Mycorrhizal Mutualists.</title>
        <authorList>
            <consortium name="DOE Joint Genome Institute"/>
            <consortium name="Mycorrhizal Genomics Consortium"/>
            <person name="Kohler A."/>
            <person name="Kuo A."/>
            <person name="Nagy L.G."/>
            <person name="Floudas D."/>
            <person name="Copeland A."/>
            <person name="Barry K.W."/>
            <person name="Cichocki N."/>
            <person name="Veneault-Fourrey C."/>
            <person name="LaButti K."/>
            <person name="Lindquist E.A."/>
            <person name="Lipzen A."/>
            <person name="Lundell T."/>
            <person name="Morin E."/>
            <person name="Murat C."/>
            <person name="Riley R."/>
            <person name="Ohm R."/>
            <person name="Sun H."/>
            <person name="Tunlid A."/>
            <person name="Henrissat B."/>
            <person name="Grigoriev I.V."/>
            <person name="Hibbett D.S."/>
            <person name="Martin F."/>
        </authorList>
    </citation>
    <scope>NUCLEOTIDE SEQUENCE [LARGE SCALE GENOMIC DNA]</scope>
    <source>
        <strain evidence="2 3">MD-312</strain>
    </source>
</reference>
<dbReference type="SUPFAM" id="SSF52540">
    <property type="entry name" value="P-loop containing nucleoside triphosphate hydrolases"/>
    <property type="match status" value="1"/>
</dbReference>
<dbReference type="AlphaFoldDB" id="A0A0C9W728"/>
<proteinExistence type="predicted"/>
<protein>
    <recommendedName>
        <fullName evidence="4">ABC transporter domain-containing protein</fullName>
    </recommendedName>
</protein>
<evidence type="ECO:0008006" key="4">
    <source>
        <dbReference type="Google" id="ProtNLM"/>
    </source>
</evidence>
<dbReference type="InterPro" id="IPR027417">
    <property type="entry name" value="P-loop_NTPase"/>
</dbReference>
<dbReference type="Gene3D" id="3.40.50.300">
    <property type="entry name" value="P-loop containing nucleotide triphosphate hydrolases"/>
    <property type="match status" value="1"/>
</dbReference>
<dbReference type="Proteomes" id="UP000053820">
    <property type="component" value="Unassembled WGS sequence"/>
</dbReference>
<gene>
    <name evidence="2" type="ORF">HYDPIDRAFT_119368</name>
</gene>
<accession>A0A0C9W728</accession>
<sequence>MISKRRGSSGSTIELDDDLSSDDDIMDPCQPEAPPRIEDIVFPFLSDGAKKLKTRLESLSEGLGGVDTCEFRLLAKEIDGLANRIPTSRRVAVIGRSGSGKSTALNALLGCKLLMSASSGCC</sequence>
<feature type="region of interest" description="Disordered" evidence="1">
    <location>
        <begin position="1"/>
        <end position="32"/>
    </location>
</feature>
<keyword evidence="3" id="KW-1185">Reference proteome</keyword>
<evidence type="ECO:0000313" key="2">
    <source>
        <dbReference type="EMBL" id="KIJ58621.1"/>
    </source>
</evidence>
<dbReference type="EMBL" id="KN839921">
    <property type="protein sequence ID" value="KIJ58621.1"/>
    <property type="molecule type" value="Genomic_DNA"/>
</dbReference>
<feature type="compositionally biased region" description="Acidic residues" evidence="1">
    <location>
        <begin position="14"/>
        <end position="26"/>
    </location>
</feature>
<dbReference type="OrthoDB" id="3598281at2759"/>
<dbReference type="HOGENOM" id="CLU_2027043_0_0_1"/>
<name>A0A0C9W728_9AGAM</name>